<dbReference type="InterPro" id="IPR002986">
    <property type="entry name" value="DAP_deCOOHase_LysA"/>
</dbReference>
<comment type="cofactor">
    <cofactor evidence="1 5 7 8">
        <name>pyridoxal 5'-phosphate</name>
        <dbReference type="ChEBI" id="CHEBI:597326"/>
    </cofactor>
</comment>
<accession>A0A0R1NJB7</accession>
<comment type="catalytic activity">
    <reaction evidence="5 8">
        <text>meso-2,6-diaminopimelate + H(+) = L-lysine + CO2</text>
        <dbReference type="Rhea" id="RHEA:15101"/>
        <dbReference type="ChEBI" id="CHEBI:15378"/>
        <dbReference type="ChEBI" id="CHEBI:16526"/>
        <dbReference type="ChEBI" id="CHEBI:32551"/>
        <dbReference type="ChEBI" id="CHEBI:57791"/>
        <dbReference type="EC" id="4.1.1.20"/>
    </reaction>
</comment>
<dbReference type="EC" id="4.1.1.20" evidence="5 6"/>
<proteinExistence type="inferred from homology"/>
<dbReference type="EMBL" id="AZEB01000024">
    <property type="protein sequence ID" value="KRL20528.1"/>
    <property type="molecule type" value="Genomic_DNA"/>
</dbReference>
<feature type="binding site" evidence="5">
    <location>
        <position position="336"/>
    </location>
    <ligand>
        <name>substrate</name>
    </ligand>
</feature>
<comment type="caution">
    <text evidence="10">The sequence shown here is derived from an EMBL/GenBank/DDBJ whole genome shotgun (WGS) entry which is preliminary data.</text>
</comment>
<keyword evidence="5 8" id="KW-0457">Lysine biosynthesis</keyword>
<dbReference type="InterPro" id="IPR009006">
    <property type="entry name" value="Ala_racemase/Decarboxylase_C"/>
</dbReference>
<name>A0A0R1NJB7_9LACO</name>
<keyword evidence="4 5" id="KW-0456">Lyase</keyword>
<keyword evidence="2 5" id="KW-0210">Decarboxylase</keyword>
<evidence type="ECO:0000256" key="1">
    <source>
        <dbReference type="ARBA" id="ARBA00001933"/>
    </source>
</evidence>
<dbReference type="InterPro" id="IPR029066">
    <property type="entry name" value="PLP-binding_barrel"/>
</dbReference>
<dbReference type="PRINTS" id="PR01179">
    <property type="entry name" value="ODADCRBXLASE"/>
</dbReference>
<dbReference type="CDD" id="cd06828">
    <property type="entry name" value="PLPDE_III_DapDC"/>
    <property type="match status" value="1"/>
</dbReference>
<evidence type="ECO:0000256" key="3">
    <source>
        <dbReference type="ARBA" id="ARBA00022898"/>
    </source>
</evidence>
<dbReference type="GO" id="GO:0008836">
    <property type="term" value="F:diaminopimelate decarboxylase activity"/>
    <property type="evidence" value="ECO:0007669"/>
    <property type="project" value="UniProtKB-UniRule"/>
</dbReference>
<dbReference type="GO" id="GO:0009089">
    <property type="term" value="P:lysine biosynthetic process via diaminopimelate"/>
    <property type="evidence" value="ECO:0007669"/>
    <property type="project" value="UniProtKB-UniRule"/>
</dbReference>
<dbReference type="SUPFAM" id="SSF51419">
    <property type="entry name" value="PLP-binding barrel"/>
    <property type="match status" value="1"/>
</dbReference>
<evidence type="ECO:0000256" key="2">
    <source>
        <dbReference type="ARBA" id="ARBA00022793"/>
    </source>
</evidence>
<evidence type="ECO:0000313" key="10">
    <source>
        <dbReference type="EMBL" id="KRL20528.1"/>
    </source>
</evidence>
<feature type="binding site" evidence="5">
    <location>
        <position position="373"/>
    </location>
    <ligand>
        <name>substrate</name>
    </ligand>
</feature>
<dbReference type="GO" id="GO:0030170">
    <property type="term" value="F:pyridoxal phosphate binding"/>
    <property type="evidence" value="ECO:0007669"/>
    <property type="project" value="UniProtKB-UniRule"/>
</dbReference>
<comment type="subunit">
    <text evidence="5">Homodimer.</text>
</comment>
<gene>
    <name evidence="5" type="primary">lysA</name>
    <name evidence="10" type="ORF">FC98_GL001390</name>
</gene>
<dbReference type="FunFam" id="3.20.20.10:FF:000003">
    <property type="entry name" value="Diaminopimelate decarboxylase"/>
    <property type="match status" value="1"/>
</dbReference>
<organism evidence="10 11">
    <name type="scientific">Lentilactobacillus kisonensis DSM 19906 = JCM 15041</name>
    <dbReference type="NCBI Taxonomy" id="1423766"/>
    <lineage>
        <taxon>Bacteria</taxon>
        <taxon>Bacillati</taxon>
        <taxon>Bacillota</taxon>
        <taxon>Bacilli</taxon>
        <taxon>Lactobacillales</taxon>
        <taxon>Lactobacillaceae</taxon>
        <taxon>Lentilactobacillus</taxon>
    </lineage>
</organism>
<feature type="modified residue" description="N6-(pyridoxal phosphate)lysine" evidence="5 7">
    <location>
        <position position="109"/>
    </location>
</feature>
<dbReference type="PRINTS" id="PR01181">
    <property type="entry name" value="DAPDCRBXLASE"/>
</dbReference>
<feature type="binding site" evidence="5">
    <location>
        <position position="377"/>
    </location>
    <ligand>
        <name>substrate</name>
    </ligand>
</feature>
<reference evidence="10 11" key="1">
    <citation type="journal article" date="2015" name="Genome Announc.">
        <title>Expanding the biotechnology potential of lactobacilli through comparative genomics of 213 strains and associated genera.</title>
        <authorList>
            <person name="Sun Z."/>
            <person name="Harris H.M."/>
            <person name="McCann A."/>
            <person name="Guo C."/>
            <person name="Argimon S."/>
            <person name="Zhang W."/>
            <person name="Yang X."/>
            <person name="Jeffery I.B."/>
            <person name="Cooney J.C."/>
            <person name="Kagawa T.F."/>
            <person name="Liu W."/>
            <person name="Song Y."/>
            <person name="Salvetti E."/>
            <person name="Wrobel A."/>
            <person name="Rasinkangas P."/>
            <person name="Parkhill J."/>
            <person name="Rea M.C."/>
            <person name="O'Sullivan O."/>
            <person name="Ritari J."/>
            <person name="Douillard F.P."/>
            <person name="Paul Ross R."/>
            <person name="Yang R."/>
            <person name="Briner A.E."/>
            <person name="Felis G.E."/>
            <person name="de Vos W.M."/>
            <person name="Barrangou R."/>
            <person name="Klaenhammer T.R."/>
            <person name="Caufield P.W."/>
            <person name="Cui Y."/>
            <person name="Zhang H."/>
            <person name="O'Toole P.W."/>
        </authorList>
    </citation>
    <scope>NUCLEOTIDE SEQUENCE [LARGE SCALE GENOMIC DNA]</scope>
    <source>
        <strain evidence="10 11">DSM 19906</strain>
    </source>
</reference>
<dbReference type="InterPro" id="IPR000183">
    <property type="entry name" value="Orn/DAP/Arg_de-COase"/>
</dbReference>
<evidence type="ECO:0000256" key="5">
    <source>
        <dbReference type="HAMAP-Rule" id="MF_02120"/>
    </source>
</evidence>
<dbReference type="HAMAP" id="MF_02120">
    <property type="entry name" value="LysA"/>
    <property type="match status" value="1"/>
</dbReference>
<evidence type="ECO:0000259" key="9">
    <source>
        <dbReference type="Pfam" id="PF02784"/>
    </source>
</evidence>
<dbReference type="PANTHER" id="PTHR43727">
    <property type="entry name" value="DIAMINOPIMELATE DECARBOXYLASE"/>
    <property type="match status" value="1"/>
</dbReference>
<dbReference type="NCBIfam" id="TIGR01048">
    <property type="entry name" value="lysA"/>
    <property type="match status" value="1"/>
</dbReference>
<dbReference type="InterPro" id="IPR022644">
    <property type="entry name" value="De-COase2_N"/>
</dbReference>
<evidence type="ECO:0000313" key="11">
    <source>
        <dbReference type="Proteomes" id="UP000051439"/>
    </source>
</evidence>
<feature type="binding site" evidence="5">
    <location>
        <position position="291"/>
    </location>
    <ligand>
        <name>pyridoxal 5'-phosphate</name>
        <dbReference type="ChEBI" id="CHEBI:597326"/>
    </ligand>
</feature>
<dbReference type="PATRIC" id="fig|1423766.4.peg.1436"/>
<protein>
    <recommendedName>
        <fullName evidence="5 6">Diaminopimelate decarboxylase</fullName>
        <shortName evidence="5">DAP decarboxylase</shortName>
        <shortName evidence="5">DAPDC</shortName>
        <ecNumber evidence="5 6">4.1.1.20</ecNumber>
    </recommendedName>
</protein>
<feature type="domain" description="Orn/DAP/Arg decarboxylase 2 N-terminal" evidence="9">
    <location>
        <begin position="83"/>
        <end position="339"/>
    </location>
</feature>
<evidence type="ECO:0000256" key="4">
    <source>
        <dbReference type="ARBA" id="ARBA00023239"/>
    </source>
</evidence>
<keyword evidence="5" id="KW-0028">Amino-acid biosynthesis</keyword>
<comment type="function">
    <text evidence="5">Specifically catalyzes the decarboxylation of meso-diaminopimelate (meso-DAP) to L-lysine.</text>
</comment>
<dbReference type="UniPathway" id="UPA00034">
    <property type="reaction ID" value="UER00027"/>
</dbReference>
<dbReference type="Gene3D" id="2.40.37.10">
    <property type="entry name" value="Lyase, Ornithine Decarboxylase, Chain A, domain 1"/>
    <property type="match status" value="1"/>
</dbReference>
<dbReference type="PANTHER" id="PTHR43727:SF2">
    <property type="entry name" value="GROUP IV DECARBOXYLASE"/>
    <property type="match status" value="1"/>
</dbReference>
<dbReference type="AlphaFoldDB" id="A0A0R1NJB7"/>
<comment type="pathway">
    <text evidence="5 8">Amino-acid biosynthesis; L-lysine biosynthesis via DAP pathway; L-lysine from DL-2,6-diaminopimelate: step 1/1.</text>
</comment>
<dbReference type="Proteomes" id="UP000051439">
    <property type="component" value="Unassembled WGS sequence"/>
</dbReference>
<dbReference type="SUPFAM" id="SSF50621">
    <property type="entry name" value="Alanine racemase C-terminal domain-like"/>
    <property type="match status" value="1"/>
</dbReference>
<dbReference type="Pfam" id="PF02784">
    <property type="entry name" value="Orn_Arg_deC_N"/>
    <property type="match status" value="1"/>
</dbReference>
<evidence type="ECO:0000256" key="7">
    <source>
        <dbReference type="PIRSR" id="PIRSR600183-50"/>
    </source>
</evidence>
<feature type="binding site" evidence="5">
    <location>
        <begin position="333"/>
        <end position="336"/>
    </location>
    <ligand>
        <name>pyridoxal 5'-phosphate</name>
        <dbReference type="ChEBI" id="CHEBI:597326"/>
    </ligand>
</feature>
<comment type="similarity">
    <text evidence="5">Belongs to the Orn/Lys/Arg decarboxylase class-II family. LysA subfamily.</text>
</comment>
<evidence type="ECO:0000256" key="8">
    <source>
        <dbReference type="RuleBase" id="RU003738"/>
    </source>
</evidence>
<evidence type="ECO:0000256" key="6">
    <source>
        <dbReference type="NCBIfam" id="TIGR01048"/>
    </source>
</evidence>
<sequence>MFQEPAIHELTIFTKPYPSAKHPHHNSMAFKNLTKTHSEEPYMSNQVDQLPVNQANHLEIGGVDSLDLVKQYKTPLVVYDVKAIRDQIHHFQKVFNDNGVDYAVSYASKAFACIAMFQLVNQENAHIDVVSGGELYTAIQAGFPMDHVSFHGNDKSVAELEMAVDHQIGVIILDNFHEIALLKQILTDKDAHINVMLRVTPGISAHTHEYDQTGQVDSKFGFDLQSGQARKALDLVLADKRMNMLGIHCHIGSQIFEVKGFEMAATKLIDTLGQWHQEVGYVAKVVNVGGGFGIRYTEEDDPIAPEMFVDAIVKAIKKRVGELSLPMPAVWIEPGRSIAGPAGYNLYTVGSRKDVPGIRSYVTVDGGMGDNIRPALYQAKYEAVLASNPKAPIKETVRVAGKYCESGDILIQKQDLPATKPGDVLAMLATGAYGYAMASNYNRNPRPAVVFVENGQSQVVIKRETFADLVSLDQPLR</sequence>
<keyword evidence="3 5" id="KW-0663">Pyridoxal phosphate</keyword>
<feature type="binding site" evidence="5">
    <location>
        <position position="405"/>
    </location>
    <ligand>
        <name>substrate</name>
    </ligand>
</feature>
<feature type="active site" description="Proton donor" evidence="7">
    <location>
        <position position="404"/>
    </location>
</feature>
<feature type="binding site" evidence="5">
    <location>
        <position position="433"/>
    </location>
    <ligand>
        <name>substrate</name>
    </ligand>
</feature>
<keyword evidence="11" id="KW-1185">Reference proteome</keyword>
<feature type="binding site" evidence="5">
    <location>
        <position position="433"/>
    </location>
    <ligand>
        <name>pyridoxal 5'-phosphate</name>
        <dbReference type="ChEBI" id="CHEBI:597326"/>
    </ligand>
</feature>
<dbReference type="Gene3D" id="3.20.20.10">
    <property type="entry name" value="Alanine racemase"/>
    <property type="match status" value="1"/>
</dbReference>